<dbReference type="GO" id="GO:0019706">
    <property type="term" value="F:protein-cysteine S-palmitoyltransferase activity"/>
    <property type="evidence" value="ECO:0007669"/>
    <property type="project" value="UniProtKB-EC"/>
</dbReference>
<feature type="transmembrane region" description="Helical" evidence="7">
    <location>
        <begin position="190"/>
        <end position="213"/>
    </location>
</feature>
<keyword evidence="5 7" id="KW-0472">Membrane</keyword>
<dbReference type="EMBL" id="OV651813">
    <property type="protein sequence ID" value="CAH1098978.1"/>
    <property type="molecule type" value="Genomic_DNA"/>
</dbReference>
<feature type="transmembrane region" description="Helical" evidence="7">
    <location>
        <begin position="164"/>
        <end position="183"/>
    </location>
</feature>
<feature type="transmembrane region" description="Helical" evidence="7">
    <location>
        <begin position="138"/>
        <end position="158"/>
    </location>
</feature>
<keyword evidence="3 7" id="KW-0812">Transmembrane</keyword>
<evidence type="ECO:0000256" key="3">
    <source>
        <dbReference type="ARBA" id="ARBA00022692"/>
    </source>
</evidence>
<sequence length="278" mass="33000">MRIRKNIYPKSLKEVLATGFLWINILLYYYLELFVVIPSFYEKWSPTYNVHCTIVSFMVFSVIANLIATSLIDPSIKGRIQRGKQVLEWKYCEKCEASVPPRSWHCNICKICILRRDHHCYVMSCCVGFDNQKYFLTYLFYQVLTAIYGSYFNIWYIWNSVQPGCMWKAILKIAFPLIGVFYIDWTSYQFHCFVILIIFLVGIMATLLLIFYIRLISKGVTLFENKKLKNKDKYNIAILENVKTVLGDKWYLFWLEPWVDSKLPGDGMNWKRKLSVYD</sequence>
<evidence type="ECO:0000259" key="8">
    <source>
        <dbReference type="Pfam" id="PF01529"/>
    </source>
</evidence>
<evidence type="ECO:0000256" key="4">
    <source>
        <dbReference type="ARBA" id="ARBA00022989"/>
    </source>
</evidence>
<dbReference type="AlphaFoldDB" id="A0A9P0CDY2"/>
<gene>
    <name evidence="9" type="ORF">PSYICH_LOCUS401</name>
</gene>
<dbReference type="PANTHER" id="PTHR12246">
    <property type="entry name" value="PALMITOYLTRANSFERASE ZDHHC16"/>
    <property type="match status" value="1"/>
</dbReference>
<dbReference type="GO" id="GO:0016020">
    <property type="term" value="C:membrane"/>
    <property type="evidence" value="ECO:0007669"/>
    <property type="project" value="UniProtKB-SubCell"/>
</dbReference>
<evidence type="ECO:0000256" key="6">
    <source>
        <dbReference type="ARBA" id="ARBA00023315"/>
    </source>
</evidence>
<feature type="transmembrane region" description="Helical" evidence="7">
    <location>
        <begin position="53"/>
        <end position="72"/>
    </location>
</feature>
<organism evidence="9 10">
    <name type="scientific">Psylliodes chrysocephalus</name>
    <dbReference type="NCBI Taxonomy" id="3402493"/>
    <lineage>
        <taxon>Eukaryota</taxon>
        <taxon>Metazoa</taxon>
        <taxon>Ecdysozoa</taxon>
        <taxon>Arthropoda</taxon>
        <taxon>Hexapoda</taxon>
        <taxon>Insecta</taxon>
        <taxon>Pterygota</taxon>
        <taxon>Neoptera</taxon>
        <taxon>Endopterygota</taxon>
        <taxon>Coleoptera</taxon>
        <taxon>Polyphaga</taxon>
        <taxon>Cucujiformia</taxon>
        <taxon>Chrysomeloidea</taxon>
        <taxon>Chrysomelidae</taxon>
        <taxon>Galerucinae</taxon>
        <taxon>Alticini</taxon>
        <taxon>Psylliodes</taxon>
    </lineage>
</organism>
<evidence type="ECO:0000256" key="2">
    <source>
        <dbReference type="ARBA" id="ARBA00022679"/>
    </source>
</evidence>
<proteinExistence type="inferred from homology"/>
<evidence type="ECO:0000313" key="9">
    <source>
        <dbReference type="EMBL" id="CAH1098978.1"/>
    </source>
</evidence>
<comment type="subcellular location">
    <subcellularLocation>
        <location evidence="1">Membrane</location>
        <topology evidence="1">Multi-pass membrane protein</topology>
    </subcellularLocation>
</comment>
<comment type="domain">
    <text evidence="7">The DHHC domain is required for palmitoyltransferase activity.</text>
</comment>
<keyword evidence="2 7" id="KW-0808">Transferase</keyword>
<accession>A0A9P0CDY2</accession>
<dbReference type="OrthoDB" id="302728at2759"/>
<keyword evidence="10" id="KW-1185">Reference proteome</keyword>
<feature type="domain" description="Palmitoyltransferase DHHC" evidence="8">
    <location>
        <begin position="88"/>
        <end position="227"/>
    </location>
</feature>
<evidence type="ECO:0000256" key="1">
    <source>
        <dbReference type="ARBA" id="ARBA00004141"/>
    </source>
</evidence>
<dbReference type="InterPro" id="IPR039859">
    <property type="entry name" value="PFA4/ZDH16/20/ERF2-like"/>
</dbReference>
<dbReference type="Pfam" id="PF01529">
    <property type="entry name" value="DHHC"/>
    <property type="match status" value="1"/>
</dbReference>
<dbReference type="Proteomes" id="UP001153636">
    <property type="component" value="Chromosome 1"/>
</dbReference>
<dbReference type="InterPro" id="IPR001594">
    <property type="entry name" value="Palmitoyltrfase_DHHC"/>
</dbReference>
<protein>
    <recommendedName>
        <fullName evidence="7">Palmitoyltransferase</fullName>
        <ecNumber evidence="7">2.3.1.225</ecNumber>
    </recommendedName>
</protein>
<dbReference type="EC" id="2.3.1.225" evidence="7"/>
<evidence type="ECO:0000313" key="10">
    <source>
        <dbReference type="Proteomes" id="UP001153636"/>
    </source>
</evidence>
<keyword evidence="6 7" id="KW-0012">Acyltransferase</keyword>
<keyword evidence="4 7" id="KW-1133">Transmembrane helix</keyword>
<evidence type="ECO:0000256" key="7">
    <source>
        <dbReference type="RuleBase" id="RU079119"/>
    </source>
</evidence>
<comment type="catalytic activity">
    <reaction evidence="7">
        <text>L-cysteinyl-[protein] + hexadecanoyl-CoA = S-hexadecanoyl-L-cysteinyl-[protein] + CoA</text>
        <dbReference type="Rhea" id="RHEA:36683"/>
        <dbReference type="Rhea" id="RHEA-COMP:10131"/>
        <dbReference type="Rhea" id="RHEA-COMP:11032"/>
        <dbReference type="ChEBI" id="CHEBI:29950"/>
        <dbReference type="ChEBI" id="CHEBI:57287"/>
        <dbReference type="ChEBI" id="CHEBI:57379"/>
        <dbReference type="ChEBI" id="CHEBI:74151"/>
        <dbReference type="EC" id="2.3.1.225"/>
    </reaction>
</comment>
<reference evidence="9" key="1">
    <citation type="submission" date="2022-01" db="EMBL/GenBank/DDBJ databases">
        <authorList>
            <person name="King R."/>
        </authorList>
    </citation>
    <scope>NUCLEOTIDE SEQUENCE</scope>
</reference>
<comment type="similarity">
    <text evidence="7">Belongs to the DHHC palmitoyltransferase family.</text>
</comment>
<feature type="transmembrane region" description="Helical" evidence="7">
    <location>
        <begin position="21"/>
        <end position="41"/>
    </location>
</feature>
<evidence type="ECO:0000256" key="5">
    <source>
        <dbReference type="ARBA" id="ARBA00023136"/>
    </source>
</evidence>
<name>A0A9P0CDY2_9CUCU</name>